<feature type="domain" description="Disintegrin" evidence="3">
    <location>
        <begin position="304"/>
        <end position="403"/>
    </location>
</feature>
<reference evidence="5 6" key="1">
    <citation type="journal article" date="2021" name="BMC Biol.">
        <title>Horizontally acquired antibacterial genes associated with adaptive radiation of ladybird beetles.</title>
        <authorList>
            <person name="Li H.S."/>
            <person name="Tang X.F."/>
            <person name="Huang Y.H."/>
            <person name="Xu Z.Y."/>
            <person name="Chen M.L."/>
            <person name="Du X.Y."/>
            <person name="Qiu B.Y."/>
            <person name="Chen P.T."/>
            <person name="Zhang W."/>
            <person name="Slipinski A."/>
            <person name="Escalona H.E."/>
            <person name="Waterhouse R.M."/>
            <person name="Zwick A."/>
            <person name="Pang H."/>
        </authorList>
    </citation>
    <scope>NUCLEOTIDE SEQUENCE [LARGE SCALE GENOMIC DNA]</scope>
    <source>
        <strain evidence="5">SYSU2018</strain>
    </source>
</reference>
<proteinExistence type="predicted"/>
<keyword evidence="2" id="KW-0472">Membrane</keyword>
<evidence type="ECO:0000259" key="4">
    <source>
        <dbReference type="PROSITE" id="PS50215"/>
    </source>
</evidence>
<dbReference type="PROSITE" id="PS50214">
    <property type="entry name" value="DISINTEGRIN_2"/>
    <property type="match status" value="1"/>
</dbReference>
<feature type="binding site" evidence="1">
    <location>
        <position position="241"/>
    </location>
    <ligand>
        <name>Zn(2+)</name>
        <dbReference type="ChEBI" id="CHEBI:29105"/>
        <note>catalytic</note>
    </ligand>
</feature>
<keyword evidence="2" id="KW-0812">Transmembrane</keyword>
<name>A0ABD2PDX4_9CUCU</name>
<dbReference type="Proteomes" id="UP001516400">
    <property type="component" value="Unassembled WGS sequence"/>
</dbReference>
<evidence type="ECO:0000256" key="2">
    <source>
        <dbReference type="SAM" id="Phobius"/>
    </source>
</evidence>
<feature type="active site" evidence="1">
    <location>
        <position position="242"/>
    </location>
</feature>
<sequence>MYDGFTIKDYNLASTKIDVDINDIAKAYRNCSILNAIIYDQDCVLNGTPNKFPVKRSVSRTHHKVQHINSAASKIMYKEFIKERHICPLLVLLDNCFLTVVHKNDITAAVSQVLLSVNEVNSVFRSTDFDEDGNPDNIGFIVKYLVIIESEDSPTIICHLILQNLEVCLGVLFTAQSFQESVLGVSYSAVSEADASNEIIGGICQRPFTSYMLSLNAVAVSYISMQGVHLPQSTLDTCLTHELGHAFGCRHDRKSDPGYNEEYLMSSHTLSGTSAKNFQFSSMSKKHLVMTVPRKGHCLLKSTESFCGNGIVDKGEECDCGAKHMCKFNDPCCIPSGMHGACHINRLEGHQCHPSQGYCCSEDCKYERFEKIGLNCKLMENKCPCAHEGEECDCGIGGICLGSECQSEECARIDAAECICSSNPKEKSCNICCLANPDGPCLTSRNLTSWKLAMGLITIKQLEIFVSHRILPNITVFEKFCHGIECVTLGFKNSKLGNYCLRNGKVGMCTTEGCIIRTVEVFEKENLGRNLRVFKSLSMSIFRSSRVQFVSFLLLIKYISQYVNLFICIINKLW</sequence>
<dbReference type="Pfam" id="PF13688">
    <property type="entry name" value="Reprolysin_5"/>
    <property type="match status" value="1"/>
</dbReference>
<comment type="caution">
    <text evidence="1">Lacks conserved residue(s) required for the propagation of feature annotation.</text>
</comment>
<keyword evidence="1" id="KW-0862">Zinc</keyword>
<accession>A0ABD2PDX4</accession>
<dbReference type="PANTHER" id="PTHR45702:SF2">
    <property type="entry name" value="KUZBANIAN, ISOFORM A"/>
    <property type="match status" value="1"/>
</dbReference>
<dbReference type="InterPro" id="IPR024079">
    <property type="entry name" value="MetalloPept_cat_dom_sf"/>
</dbReference>
<dbReference type="GO" id="GO:0046872">
    <property type="term" value="F:metal ion binding"/>
    <property type="evidence" value="ECO:0007669"/>
    <property type="project" value="UniProtKB-KW"/>
</dbReference>
<dbReference type="PROSITE" id="PS50215">
    <property type="entry name" value="ADAM_MEPRO"/>
    <property type="match status" value="1"/>
</dbReference>
<gene>
    <name evidence="5" type="ORF">HHI36_003355</name>
</gene>
<evidence type="ECO:0000313" key="6">
    <source>
        <dbReference type="Proteomes" id="UP001516400"/>
    </source>
</evidence>
<dbReference type="InterPro" id="IPR001590">
    <property type="entry name" value="Peptidase_M12B"/>
</dbReference>
<keyword evidence="6" id="KW-1185">Reference proteome</keyword>
<evidence type="ECO:0000256" key="1">
    <source>
        <dbReference type="PROSITE-ProRule" id="PRU00276"/>
    </source>
</evidence>
<organism evidence="5 6">
    <name type="scientific">Cryptolaemus montrouzieri</name>
    <dbReference type="NCBI Taxonomy" id="559131"/>
    <lineage>
        <taxon>Eukaryota</taxon>
        <taxon>Metazoa</taxon>
        <taxon>Ecdysozoa</taxon>
        <taxon>Arthropoda</taxon>
        <taxon>Hexapoda</taxon>
        <taxon>Insecta</taxon>
        <taxon>Pterygota</taxon>
        <taxon>Neoptera</taxon>
        <taxon>Endopterygota</taxon>
        <taxon>Coleoptera</taxon>
        <taxon>Polyphaga</taxon>
        <taxon>Cucujiformia</taxon>
        <taxon>Coccinelloidea</taxon>
        <taxon>Coccinellidae</taxon>
        <taxon>Scymninae</taxon>
        <taxon>Scymnini</taxon>
        <taxon>Cryptolaemus</taxon>
    </lineage>
</organism>
<comment type="caution">
    <text evidence="5">The sequence shown here is derived from an EMBL/GenBank/DDBJ whole genome shotgun (WGS) entry which is preliminary data.</text>
</comment>
<feature type="domain" description="Peptidase M12B" evidence="4">
    <location>
        <begin position="85"/>
        <end position="304"/>
    </location>
</feature>
<dbReference type="InterPro" id="IPR051489">
    <property type="entry name" value="ADAM_Metalloproteinase"/>
</dbReference>
<evidence type="ECO:0000259" key="3">
    <source>
        <dbReference type="PROSITE" id="PS50214"/>
    </source>
</evidence>
<keyword evidence="1" id="KW-0479">Metal-binding</keyword>
<protein>
    <recommendedName>
        <fullName evidence="7">Disintegrin and metalloproteinase domain-containing protein 10</fullName>
    </recommendedName>
</protein>
<feature type="transmembrane region" description="Helical" evidence="2">
    <location>
        <begin position="549"/>
        <end position="570"/>
    </location>
</feature>
<dbReference type="AlphaFoldDB" id="A0ABD2PDX4"/>
<dbReference type="EMBL" id="JABFTP020000185">
    <property type="protein sequence ID" value="KAL3288910.1"/>
    <property type="molecule type" value="Genomic_DNA"/>
</dbReference>
<keyword evidence="2" id="KW-1133">Transmembrane helix</keyword>
<dbReference type="SUPFAM" id="SSF55486">
    <property type="entry name" value="Metalloproteases ('zincins'), catalytic domain"/>
    <property type="match status" value="1"/>
</dbReference>
<evidence type="ECO:0008006" key="7">
    <source>
        <dbReference type="Google" id="ProtNLM"/>
    </source>
</evidence>
<dbReference type="InterPro" id="IPR001762">
    <property type="entry name" value="Disintegrin_dom"/>
</dbReference>
<dbReference type="PANTHER" id="PTHR45702">
    <property type="entry name" value="ADAM10/ADAM17 METALLOPEPTIDASE FAMILY MEMBER"/>
    <property type="match status" value="1"/>
</dbReference>
<evidence type="ECO:0000313" key="5">
    <source>
        <dbReference type="EMBL" id="KAL3288910.1"/>
    </source>
</evidence>
<dbReference type="InterPro" id="IPR036436">
    <property type="entry name" value="Disintegrin_dom_sf"/>
</dbReference>
<feature type="binding site" evidence="1">
    <location>
        <position position="251"/>
    </location>
    <ligand>
        <name>Zn(2+)</name>
        <dbReference type="ChEBI" id="CHEBI:29105"/>
        <note>catalytic</note>
    </ligand>
</feature>
<feature type="binding site" evidence="1">
    <location>
        <position position="245"/>
    </location>
    <ligand>
        <name>Zn(2+)</name>
        <dbReference type="ChEBI" id="CHEBI:29105"/>
        <note>catalytic</note>
    </ligand>
</feature>
<dbReference type="Gene3D" id="3.40.390.10">
    <property type="entry name" value="Collagenase (Catalytic Domain)"/>
    <property type="match status" value="1"/>
</dbReference>
<dbReference type="Gene3D" id="4.10.70.10">
    <property type="entry name" value="Disintegrin domain"/>
    <property type="match status" value="1"/>
</dbReference>